<evidence type="ECO:0000256" key="4">
    <source>
        <dbReference type="ARBA" id="ARBA00022624"/>
    </source>
</evidence>
<dbReference type="EC" id="2.3.3.21" evidence="8"/>
<dbReference type="EMBL" id="CU459003">
    <property type="protein sequence ID" value="CAM77059.1"/>
    <property type="molecule type" value="Genomic_DNA"/>
</dbReference>
<dbReference type="GO" id="GO:0043714">
    <property type="term" value="F:(R)-citramalate synthase activity"/>
    <property type="evidence" value="ECO:0007669"/>
    <property type="project" value="UniProtKB-UniRule"/>
</dbReference>
<dbReference type="CDD" id="cd07941">
    <property type="entry name" value="DRE_TIM_LeuA3"/>
    <property type="match status" value="1"/>
</dbReference>
<dbReference type="SMART" id="SM00917">
    <property type="entry name" value="LeuA_dimer"/>
    <property type="match status" value="1"/>
</dbReference>
<dbReference type="Pfam" id="PF08502">
    <property type="entry name" value="LeuA_dimer"/>
    <property type="match status" value="1"/>
</dbReference>
<proteinExistence type="inferred from homology"/>
<evidence type="ECO:0000259" key="10">
    <source>
        <dbReference type="PROSITE" id="PS50991"/>
    </source>
</evidence>
<dbReference type="Pfam" id="PF00682">
    <property type="entry name" value="HMGL-like"/>
    <property type="match status" value="1"/>
</dbReference>
<dbReference type="InterPro" id="IPR036230">
    <property type="entry name" value="LeuA_allosteric_dom_sf"/>
</dbReference>
<dbReference type="GO" id="GO:0003852">
    <property type="term" value="F:2-isopropylmalate synthase activity"/>
    <property type="evidence" value="ECO:0007669"/>
    <property type="project" value="InterPro"/>
</dbReference>
<evidence type="ECO:0000256" key="5">
    <source>
        <dbReference type="ARBA" id="ARBA00022679"/>
    </source>
</evidence>
<keyword evidence="5 9" id="KW-0808">Transferase</keyword>
<dbReference type="InterPro" id="IPR005675">
    <property type="entry name" value="Citramal_synthase"/>
</dbReference>
<keyword evidence="6" id="KW-0100">Branched-chain amino acid biosynthesis</keyword>
<gene>
    <name evidence="11" type="ORF">MGR_3562</name>
</gene>
<feature type="domain" description="Pyruvate carboxyltransferase" evidence="10">
    <location>
        <begin position="21"/>
        <end position="284"/>
    </location>
</feature>
<dbReference type="AlphaFoldDB" id="A4U2F2"/>
<evidence type="ECO:0000256" key="8">
    <source>
        <dbReference type="NCBIfam" id="TIGR00977"/>
    </source>
</evidence>
<keyword evidence="3" id="KW-0028">Amino-acid biosynthesis</keyword>
<dbReference type="PROSITE" id="PS00815">
    <property type="entry name" value="AIPM_HOMOCIT_SYNTH_1"/>
    <property type="match status" value="1"/>
</dbReference>
<dbReference type="PANTHER" id="PTHR43538:SF1">
    <property type="entry name" value="(R)-CITRAMALATE SYNTHASE"/>
    <property type="match status" value="1"/>
</dbReference>
<keyword evidence="4" id="KW-0412">Isoleucine biosynthesis</keyword>
<reference evidence="11" key="1">
    <citation type="journal article" date="2007" name="J. Bacteriol.">
        <title>Comparative genome analysis of four magnetotactic bacteria reveals a complex set of group-specific genes implicated in magnetosome biomineralization and function.</title>
        <authorList>
            <person name="Richter M."/>
            <person name="Kube M."/>
            <person name="Bazylinski D.A."/>
            <person name="Lombardot T."/>
            <person name="Gloeckner F.O."/>
            <person name="Reinhardt R."/>
            <person name="Schueler D."/>
        </authorList>
    </citation>
    <scope>NUCLEOTIDE SEQUENCE</scope>
    <source>
        <strain evidence="11">MSR-1</strain>
    </source>
</reference>
<dbReference type="SUPFAM" id="SSF51569">
    <property type="entry name" value="Aldolase"/>
    <property type="match status" value="1"/>
</dbReference>
<evidence type="ECO:0000313" key="11">
    <source>
        <dbReference type="EMBL" id="CAM77059.1"/>
    </source>
</evidence>
<evidence type="ECO:0000256" key="9">
    <source>
        <dbReference type="RuleBase" id="RU003523"/>
    </source>
</evidence>
<dbReference type="SUPFAM" id="SSF110921">
    <property type="entry name" value="2-isopropylmalate synthase LeuA, allosteric (dimerisation) domain"/>
    <property type="match status" value="1"/>
</dbReference>
<dbReference type="PANTHER" id="PTHR43538">
    <property type="entry name" value="ALPHA-IPM SYNTHASE/HOMOCITRATE SYNTHASE"/>
    <property type="match status" value="1"/>
</dbReference>
<dbReference type="Gene3D" id="3.20.20.70">
    <property type="entry name" value="Aldolase class I"/>
    <property type="match status" value="1"/>
</dbReference>
<dbReference type="InterPro" id="IPR013709">
    <property type="entry name" value="2-isopropylmalate_synth_dimer"/>
</dbReference>
<dbReference type="Gene3D" id="3.30.160.270">
    <property type="match status" value="1"/>
</dbReference>
<dbReference type="GO" id="GO:0009098">
    <property type="term" value="P:L-leucine biosynthetic process"/>
    <property type="evidence" value="ECO:0007669"/>
    <property type="project" value="InterPro"/>
</dbReference>
<evidence type="ECO:0000256" key="2">
    <source>
        <dbReference type="ARBA" id="ARBA00006154"/>
    </source>
</evidence>
<accession>A4U2F2</accession>
<comment type="similarity">
    <text evidence="2 9">Belongs to the alpha-IPM synthase/homocitrate synthase family.</text>
</comment>
<dbReference type="NCBIfam" id="TIGR00977">
    <property type="entry name" value="citramal_synth"/>
    <property type="match status" value="1"/>
</dbReference>
<dbReference type="Pfam" id="PF22617">
    <property type="entry name" value="HCS_D2"/>
    <property type="match status" value="1"/>
</dbReference>
<comment type="pathway">
    <text evidence="1">Amino-acid biosynthesis; L-isoleucine biosynthesis; 2-oxobutanoate from pyruvate: step 1/3.</text>
</comment>
<dbReference type="PROSITE" id="PS50991">
    <property type="entry name" value="PYR_CT"/>
    <property type="match status" value="1"/>
</dbReference>
<evidence type="ECO:0000256" key="7">
    <source>
        <dbReference type="ARBA" id="ARBA00048263"/>
    </source>
</evidence>
<dbReference type="InterPro" id="IPR013785">
    <property type="entry name" value="Aldolase_TIM"/>
</dbReference>
<dbReference type="Gene3D" id="1.10.238.260">
    <property type="match status" value="1"/>
</dbReference>
<comment type="catalytic activity">
    <reaction evidence="7">
        <text>pyruvate + acetyl-CoA + H2O = (3R)-citramalate + CoA + H(+)</text>
        <dbReference type="Rhea" id="RHEA:19045"/>
        <dbReference type="ChEBI" id="CHEBI:15361"/>
        <dbReference type="ChEBI" id="CHEBI:15377"/>
        <dbReference type="ChEBI" id="CHEBI:15378"/>
        <dbReference type="ChEBI" id="CHEBI:30934"/>
        <dbReference type="ChEBI" id="CHEBI:57287"/>
        <dbReference type="ChEBI" id="CHEBI:57288"/>
        <dbReference type="EC" id="2.3.3.21"/>
    </reaction>
</comment>
<dbReference type="InterPro" id="IPR000891">
    <property type="entry name" value="PYR_CT"/>
</dbReference>
<evidence type="ECO:0000256" key="1">
    <source>
        <dbReference type="ARBA" id="ARBA00004743"/>
    </source>
</evidence>
<dbReference type="InterPro" id="IPR002034">
    <property type="entry name" value="AIPM/Hcit_synth_CS"/>
</dbReference>
<protein>
    <recommendedName>
        <fullName evidence="8">Citramalate synthase</fullName>
        <ecNumber evidence="8">2.3.3.21</ecNumber>
    </recommendedName>
</protein>
<organism evidence="11">
    <name type="scientific">Magnetospirillum gryphiswaldense</name>
    <dbReference type="NCBI Taxonomy" id="55518"/>
    <lineage>
        <taxon>Bacteria</taxon>
        <taxon>Pseudomonadati</taxon>
        <taxon>Pseudomonadota</taxon>
        <taxon>Alphaproteobacteria</taxon>
        <taxon>Rhodospirillales</taxon>
        <taxon>Rhodospirillaceae</taxon>
        <taxon>Magnetospirillum</taxon>
    </lineage>
</organism>
<dbReference type="UniPathway" id="UPA00047">
    <property type="reaction ID" value="UER00066"/>
</dbReference>
<evidence type="ECO:0000256" key="3">
    <source>
        <dbReference type="ARBA" id="ARBA00022605"/>
    </source>
</evidence>
<dbReference type="InterPro" id="IPR054691">
    <property type="entry name" value="LeuA/HCS_post-cat"/>
</dbReference>
<sequence length="563" mass="61116">MGHISSLLSKAGTKAEMSNRVYIYDTTLRDGAQTQGVDFSAADKAKIARELDSLGIDYIEGGWPGANPTDDAFFAAPPKFSNSKLCAFGMTRRAGRSADNDPGLAALTQHLVGAVTMVGKSWDFQVTVALGIELDENLRMIGESIAQLGKKVPEVLYDAEHFFDGYKANPAYALQALKAAYDNGARWMVLCDTNGGSLPHDIERIVGEVIKAGIPGSHLGIHCHNDTEAAVANSLAAVKAGVRQVQGTVNGLGERCGNANLVSIIPNLMLKMGFETGVSLDNLKNLVRVSRALDEVLDRKPNRSQPYVGSSAFAHKGGLHVSAVAKDPSCYEHVDPARVGNVRQIVVSDQAGRSNIVARMADLGIDIASVKKDALINVVEQMQVDFDPREVADLVDLIKRLEHEGYAYDTAAASFELLVRRALGQVPDYFRLERYRVIDERRRNAVGHWVTLSEATVKVEVGGREYIQVGEGDGPVHAFDTALRQVLTGPFPQLEALELADYRVRIVESTAGTAARTRVTIESTDGQGHRWTTVGVHSNVLEASLEALQDSIAYMLYRFADRD</sequence>
<evidence type="ECO:0000256" key="6">
    <source>
        <dbReference type="ARBA" id="ARBA00023304"/>
    </source>
</evidence>
<dbReference type="GO" id="GO:0009097">
    <property type="term" value="P:isoleucine biosynthetic process"/>
    <property type="evidence" value="ECO:0007669"/>
    <property type="project" value="UniProtKB-UniRule"/>
</dbReference>
<name>A4U2F2_9PROT</name>